<dbReference type="STRING" id="651182.TOL2_C14140"/>
<evidence type="ECO:0000256" key="9">
    <source>
        <dbReference type="PIRNR" id="PIRNR016636"/>
    </source>
</evidence>
<sequence>MLFNSYEFMFIFLIPTVLLFRLLDIRFRVWFLIAASIIFYMQSELEHLIILFTSVALNYGYAKNIPEKHKKKILAAVILLNLLPLIYYKYTNFLQISHYSLVLPLAISFYTFQQIAFQVDMFRQKITLTYFKEYLFFVFFFPQLIAGPIVHYNDLISQIKKPSWAQFNEVYFNAGIFLFCTGLFKKVVFADNMTSIVNQSFLNVSTLLSNYDAWMGIFAYSFQIYFDFSGYADMALGLAFLLGIKLPINFDSPYKAQNLIEFWKKWHITLSVFLKEHVYFTLGGSRVCLPRQLYNLVITMTICGIWHGAGLTFLLWGFLHGLFLAVLHLKNKLFPQGLRLQKQFSILLTFLVVTLLWVLFRAQTFEMALQYYGALFDFRAFSVEGLKFTKWGVYACLTSREFLLFCGLMVIWFFPNSMAFITSMNDEPKVSLKHGFVAGILLFVALKSMVASPAQTFVYFNF</sequence>
<evidence type="ECO:0000313" key="12">
    <source>
        <dbReference type="Proteomes" id="UP000007347"/>
    </source>
</evidence>
<dbReference type="EMBL" id="FO203503">
    <property type="protein sequence ID" value="CCK79577.1"/>
    <property type="molecule type" value="Genomic_DNA"/>
</dbReference>
<dbReference type="Pfam" id="PF03062">
    <property type="entry name" value="MBOAT"/>
    <property type="match status" value="1"/>
</dbReference>
<proteinExistence type="inferred from homology"/>
<dbReference type="Proteomes" id="UP000007347">
    <property type="component" value="Chromosome"/>
</dbReference>
<feature type="transmembrane region" description="Helical" evidence="10">
    <location>
        <begin position="134"/>
        <end position="150"/>
    </location>
</feature>
<organism evidence="11 12">
    <name type="scientific">Desulfobacula toluolica (strain DSM 7467 / Tol2)</name>
    <dbReference type="NCBI Taxonomy" id="651182"/>
    <lineage>
        <taxon>Bacteria</taxon>
        <taxon>Pseudomonadati</taxon>
        <taxon>Thermodesulfobacteriota</taxon>
        <taxon>Desulfobacteria</taxon>
        <taxon>Desulfobacterales</taxon>
        <taxon>Desulfobacteraceae</taxon>
        <taxon>Desulfobacula</taxon>
    </lineage>
</organism>
<dbReference type="GO" id="GO:0016746">
    <property type="term" value="F:acyltransferase activity"/>
    <property type="evidence" value="ECO:0007669"/>
    <property type="project" value="UniProtKB-KW"/>
</dbReference>
<dbReference type="PIRSF" id="PIRSF500217">
    <property type="entry name" value="AlgI"/>
    <property type="match status" value="1"/>
</dbReference>
<comment type="subcellular location">
    <subcellularLocation>
        <location evidence="1">Cell membrane</location>
        <topology evidence="1">Multi-pass membrane protein</topology>
    </subcellularLocation>
</comment>
<protein>
    <submittedName>
        <fullName evidence="11">AlgI: predicted poly(Beta-D-mannuronate) O-acetylase</fullName>
        <ecNumber evidence="11">2.3.1.-</ecNumber>
    </submittedName>
</protein>
<evidence type="ECO:0000256" key="4">
    <source>
        <dbReference type="ARBA" id="ARBA00022679"/>
    </source>
</evidence>
<feature type="transmembrane region" description="Helical" evidence="10">
    <location>
        <begin position="293"/>
        <end position="323"/>
    </location>
</feature>
<keyword evidence="3 9" id="KW-1003">Cell membrane</keyword>
<dbReference type="HOGENOM" id="CLU_025255_1_1_7"/>
<keyword evidence="4 9" id="KW-0808">Transferase</keyword>
<dbReference type="GO" id="GO:0005886">
    <property type="term" value="C:plasma membrane"/>
    <property type="evidence" value="ECO:0007669"/>
    <property type="project" value="UniProtKB-SubCell"/>
</dbReference>
<feature type="transmembrane region" description="Helical" evidence="10">
    <location>
        <begin position="29"/>
        <end position="61"/>
    </location>
</feature>
<evidence type="ECO:0000256" key="7">
    <source>
        <dbReference type="ARBA" id="ARBA00023136"/>
    </source>
</evidence>
<gene>
    <name evidence="11" type="primary">algI</name>
    <name evidence="11" type="ordered locus">TOL2_C14140</name>
</gene>
<dbReference type="PANTHER" id="PTHR13285">
    <property type="entry name" value="ACYLTRANSFERASE"/>
    <property type="match status" value="1"/>
</dbReference>
<dbReference type="GO" id="GO:0042121">
    <property type="term" value="P:alginic acid biosynthetic process"/>
    <property type="evidence" value="ECO:0007669"/>
    <property type="project" value="InterPro"/>
</dbReference>
<feature type="transmembrane region" description="Helical" evidence="10">
    <location>
        <begin position="96"/>
        <end position="113"/>
    </location>
</feature>
<accession>K0NLQ5</accession>
<evidence type="ECO:0000256" key="3">
    <source>
        <dbReference type="ARBA" id="ARBA00022475"/>
    </source>
</evidence>
<feature type="transmembrane region" description="Helical" evidence="10">
    <location>
        <begin position="228"/>
        <end position="248"/>
    </location>
</feature>
<keyword evidence="8 9" id="KW-0012">Acyltransferase</keyword>
<evidence type="ECO:0000256" key="8">
    <source>
        <dbReference type="ARBA" id="ARBA00023315"/>
    </source>
</evidence>
<reference evidence="11 12" key="1">
    <citation type="journal article" date="2013" name="Environ. Microbiol.">
        <title>Complete genome, catabolic sub-proteomes and key-metabolites of Desulfobacula toluolica Tol2, a marine, aromatic compound-degrading, sulfate-reducing bacterium.</title>
        <authorList>
            <person name="Wohlbrand L."/>
            <person name="Jacob J.H."/>
            <person name="Kube M."/>
            <person name="Mussmann M."/>
            <person name="Jarling R."/>
            <person name="Beck A."/>
            <person name="Amann R."/>
            <person name="Wilkes H."/>
            <person name="Reinhardt R."/>
            <person name="Rabus R."/>
        </authorList>
    </citation>
    <scope>NUCLEOTIDE SEQUENCE [LARGE SCALE GENOMIC DNA]</scope>
    <source>
        <strain evidence="12">DSM 7467 / Tol2</strain>
    </source>
</reference>
<name>K0NLQ5_DESTT</name>
<evidence type="ECO:0000256" key="10">
    <source>
        <dbReference type="SAM" id="Phobius"/>
    </source>
</evidence>
<evidence type="ECO:0000256" key="1">
    <source>
        <dbReference type="ARBA" id="ARBA00004651"/>
    </source>
</evidence>
<evidence type="ECO:0000256" key="2">
    <source>
        <dbReference type="ARBA" id="ARBA00010323"/>
    </source>
</evidence>
<dbReference type="PATRIC" id="fig|651182.5.peg.1694"/>
<evidence type="ECO:0000313" key="11">
    <source>
        <dbReference type="EMBL" id="CCK79577.1"/>
    </source>
</evidence>
<dbReference type="AlphaFoldDB" id="K0NLQ5"/>
<keyword evidence="12" id="KW-1185">Reference proteome</keyword>
<dbReference type="PIRSF" id="PIRSF016636">
    <property type="entry name" value="AlgI_DltB"/>
    <property type="match status" value="1"/>
</dbReference>
<dbReference type="KEGG" id="dto:TOL2_C14140"/>
<dbReference type="InterPro" id="IPR051085">
    <property type="entry name" value="MB_O-acyltransferase"/>
</dbReference>
<keyword evidence="5 10" id="KW-0812">Transmembrane</keyword>
<keyword evidence="7 9" id="KW-0472">Membrane</keyword>
<feature type="transmembrane region" description="Helical" evidence="10">
    <location>
        <begin position="201"/>
        <end position="222"/>
    </location>
</feature>
<comment type="similarity">
    <text evidence="2 9">Belongs to the membrane-bound acyltransferase family.</text>
</comment>
<feature type="transmembrane region" description="Helical" evidence="10">
    <location>
        <begin position="7"/>
        <end position="23"/>
    </location>
</feature>
<feature type="transmembrane region" description="Helical" evidence="10">
    <location>
        <begin position="436"/>
        <end position="460"/>
    </location>
</feature>
<feature type="transmembrane region" description="Helical" evidence="10">
    <location>
        <begin position="170"/>
        <end position="189"/>
    </location>
</feature>
<feature type="transmembrane region" description="Helical" evidence="10">
    <location>
        <begin position="402"/>
        <end position="424"/>
    </location>
</feature>
<evidence type="ECO:0000256" key="6">
    <source>
        <dbReference type="ARBA" id="ARBA00022989"/>
    </source>
</evidence>
<dbReference type="PANTHER" id="PTHR13285:SF23">
    <property type="entry name" value="TEICHOIC ACID D-ALANYLTRANSFERASE"/>
    <property type="match status" value="1"/>
</dbReference>
<evidence type="ECO:0000256" key="5">
    <source>
        <dbReference type="ARBA" id="ARBA00022692"/>
    </source>
</evidence>
<dbReference type="InterPro" id="IPR004299">
    <property type="entry name" value="MBOAT_fam"/>
</dbReference>
<keyword evidence="6 10" id="KW-1133">Transmembrane helix</keyword>
<dbReference type="InterPro" id="IPR024194">
    <property type="entry name" value="Ac/AlaTfrase_AlgI/DltB"/>
</dbReference>
<dbReference type="EC" id="2.3.1.-" evidence="11"/>
<dbReference type="InterPro" id="IPR028362">
    <property type="entry name" value="AlgI"/>
</dbReference>
<feature type="transmembrane region" description="Helical" evidence="10">
    <location>
        <begin position="343"/>
        <end position="360"/>
    </location>
</feature>